<evidence type="ECO:0000256" key="1">
    <source>
        <dbReference type="ARBA" id="ARBA00023015"/>
    </source>
</evidence>
<dbReference type="Gene3D" id="1.10.10.60">
    <property type="entry name" value="Homeodomain-like"/>
    <property type="match status" value="1"/>
</dbReference>
<accession>A0A4R2KHU5</accession>
<dbReference type="PROSITE" id="PS00041">
    <property type="entry name" value="HTH_ARAC_FAMILY_1"/>
    <property type="match status" value="1"/>
</dbReference>
<comment type="caution">
    <text evidence="5">The sequence shown here is derived from an EMBL/GenBank/DDBJ whole genome shotgun (WGS) entry which is preliminary data.</text>
</comment>
<dbReference type="SMART" id="SM00342">
    <property type="entry name" value="HTH_ARAC"/>
    <property type="match status" value="1"/>
</dbReference>
<evidence type="ECO:0000256" key="2">
    <source>
        <dbReference type="ARBA" id="ARBA00023125"/>
    </source>
</evidence>
<dbReference type="RefSeq" id="WP_132546218.1">
    <property type="nucleotide sequence ID" value="NZ_SLWW01000014.1"/>
</dbReference>
<proteinExistence type="predicted"/>
<dbReference type="InterPro" id="IPR050204">
    <property type="entry name" value="AraC_XylS_family_regulators"/>
</dbReference>
<protein>
    <submittedName>
        <fullName evidence="5">AraC-like DNA-binding protein</fullName>
    </submittedName>
</protein>
<dbReference type="InterPro" id="IPR009057">
    <property type="entry name" value="Homeodomain-like_sf"/>
</dbReference>
<dbReference type="GO" id="GO:0003700">
    <property type="term" value="F:DNA-binding transcription factor activity"/>
    <property type="evidence" value="ECO:0007669"/>
    <property type="project" value="InterPro"/>
</dbReference>
<evidence type="ECO:0000256" key="3">
    <source>
        <dbReference type="ARBA" id="ARBA00023163"/>
    </source>
</evidence>
<dbReference type="PANTHER" id="PTHR46796">
    <property type="entry name" value="HTH-TYPE TRANSCRIPTIONAL ACTIVATOR RHAS-RELATED"/>
    <property type="match status" value="1"/>
</dbReference>
<reference evidence="5 6" key="1">
    <citation type="submission" date="2019-03" db="EMBL/GenBank/DDBJ databases">
        <title>Genomic Encyclopedia of Type Strains, Phase IV (KMG-IV): sequencing the most valuable type-strain genomes for metagenomic binning, comparative biology and taxonomic classification.</title>
        <authorList>
            <person name="Goeker M."/>
        </authorList>
    </citation>
    <scope>NUCLEOTIDE SEQUENCE [LARGE SCALE GENOMIC DNA]</scope>
    <source>
        <strain evidence="5 6">DSM 4868</strain>
    </source>
</reference>
<dbReference type="InterPro" id="IPR018062">
    <property type="entry name" value="HTH_AraC-typ_CS"/>
</dbReference>
<dbReference type="PANTHER" id="PTHR46796:SF12">
    <property type="entry name" value="HTH-TYPE DNA-BINDING TRANSCRIPTIONAL ACTIVATOR EUTR"/>
    <property type="match status" value="1"/>
</dbReference>
<keyword evidence="3" id="KW-0804">Transcription</keyword>
<dbReference type="SUPFAM" id="SSF46689">
    <property type="entry name" value="Homeodomain-like"/>
    <property type="match status" value="1"/>
</dbReference>
<gene>
    <name evidence="5" type="ORF">EV655_11419</name>
</gene>
<keyword evidence="6" id="KW-1185">Reference proteome</keyword>
<evidence type="ECO:0000313" key="6">
    <source>
        <dbReference type="Proteomes" id="UP000295142"/>
    </source>
</evidence>
<keyword evidence="2 5" id="KW-0238">DNA-binding</keyword>
<dbReference type="GO" id="GO:0043565">
    <property type="term" value="F:sequence-specific DNA binding"/>
    <property type="evidence" value="ECO:0007669"/>
    <property type="project" value="InterPro"/>
</dbReference>
<name>A0A4R2KHU5_9RHOB</name>
<sequence length="313" mass="33640">METSCASHTRQSFSDVSEQESALEGWAQRYAQSEPGAYHGSVERLMLPGITVSRERMARGVEQSVVPPEDRIVFVQGMGGAGPWRVNAEPCGPRFAAFIRSGEEHLADLPAQSDVLLVEVDAALLARTEEIAPAALVLRTAMAVLPPAPEVAVLAEWFAHLLAAPGLIPAIVPDLALYNLGRLFGRLGVAQAAPAASARSGRAAYRLFRRAEARLREAGGEVVSVAGLAAELGVPVPRLRQAFEQTVGVSPAEWLRRHRLDGARRDLLAGTADMTVTDVAMKWGFLHLGRFSSTYAAQFGESPSTTLRRCRPA</sequence>
<evidence type="ECO:0000259" key="4">
    <source>
        <dbReference type="PROSITE" id="PS01124"/>
    </source>
</evidence>
<dbReference type="OrthoDB" id="9802263at2"/>
<dbReference type="PROSITE" id="PS01124">
    <property type="entry name" value="HTH_ARAC_FAMILY_2"/>
    <property type="match status" value="1"/>
</dbReference>
<dbReference type="AlphaFoldDB" id="A0A4R2KHU5"/>
<dbReference type="Proteomes" id="UP000295142">
    <property type="component" value="Unassembled WGS sequence"/>
</dbReference>
<evidence type="ECO:0000313" key="5">
    <source>
        <dbReference type="EMBL" id="TCO69568.1"/>
    </source>
</evidence>
<dbReference type="InterPro" id="IPR018060">
    <property type="entry name" value="HTH_AraC"/>
</dbReference>
<feature type="domain" description="HTH araC/xylS-type" evidence="4">
    <location>
        <begin position="205"/>
        <end position="309"/>
    </location>
</feature>
<dbReference type="EMBL" id="SLWW01000014">
    <property type="protein sequence ID" value="TCO69568.1"/>
    <property type="molecule type" value="Genomic_DNA"/>
</dbReference>
<keyword evidence="1" id="KW-0805">Transcription regulation</keyword>
<organism evidence="5 6">
    <name type="scientific">Rhodovulum euryhalinum</name>
    <dbReference type="NCBI Taxonomy" id="35805"/>
    <lineage>
        <taxon>Bacteria</taxon>
        <taxon>Pseudomonadati</taxon>
        <taxon>Pseudomonadota</taxon>
        <taxon>Alphaproteobacteria</taxon>
        <taxon>Rhodobacterales</taxon>
        <taxon>Paracoccaceae</taxon>
        <taxon>Rhodovulum</taxon>
    </lineage>
</organism>
<dbReference type="Pfam" id="PF12833">
    <property type="entry name" value="HTH_18"/>
    <property type="match status" value="1"/>
</dbReference>